<comment type="caution">
    <text evidence="2">The sequence shown here is derived from an EMBL/GenBank/DDBJ whole genome shotgun (WGS) entry which is preliminary data.</text>
</comment>
<dbReference type="InterPro" id="IPR038081">
    <property type="entry name" value="CalX-like_sf"/>
</dbReference>
<evidence type="ECO:0008006" key="4">
    <source>
        <dbReference type="Google" id="ProtNLM"/>
    </source>
</evidence>
<keyword evidence="1" id="KW-0732">Signal</keyword>
<dbReference type="Gene3D" id="2.60.40.2030">
    <property type="match status" value="1"/>
</dbReference>
<dbReference type="PROSITE" id="PS51257">
    <property type="entry name" value="PROKAR_LIPOPROTEIN"/>
    <property type="match status" value="1"/>
</dbReference>
<evidence type="ECO:0000313" key="2">
    <source>
        <dbReference type="EMBL" id="GAA4833015.1"/>
    </source>
</evidence>
<feature type="signal peptide" evidence="1">
    <location>
        <begin position="1"/>
        <end position="20"/>
    </location>
</feature>
<dbReference type="Proteomes" id="UP001500298">
    <property type="component" value="Unassembled WGS sequence"/>
</dbReference>
<accession>A0ABP9D9L4</accession>
<evidence type="ECO:0000256" key="1">
    <source>
        <dbReference type="SAM" id="SignalP"/>
    </source>
</evidence>
<reference evidence="3" key="1">
    <citation type="journal article" date="2019" name="Int. J. Syst. Evol. Microbiol.">
        <title>The Global Catalogue of Microorganisms (GCM) 10K type strain sequencing project: providing services to taxonomists for standard genome sequencing and annotation.</title>
        <authorList>
            <consortium name="The Broad Institute Genomics Platform"/>
            <consortium name="The Broad Institute Genome Sequencing Center for Infectious Disease"/>
            <person name="Wu L."/>
            <person name="Ma J."/>
        </authorList>
    </citation>
    <scope>NUCLEOTIDE SEQUENCE [LARGE SCALE GENOMIC DNA]</scope>
    <source>
        <strain evidence="3">JCM 18326</strain>
    </source>
</reference>
<dbReference type="SUPFAM" id="SSF141072">
    <property type="entry name" value="CalX-like"/>
    <property type="match status" value="1"/>
</dbReference>
<evidence type="ECO:0000313" key="3">
    <source>
        <dbReference type="Proteomes" id="UP001500298"/>
    </source>
</evidence>
<name>A0ABP9D9L4_9BACT</name>
<feature type="chain" id="PRO_5046733153" description="Calx-beta domain-containing protein" evidence="1">
    <location>
        <begin position="21"/>
        <end position="285"/>
    </location>
</feature>
<protein>
    <recommendedName>
        <fullName evidence="4">Calx-beta domain-containing protein</fullName>
    </recommendedName>
</protein>
<proteinExistence type="predicted"/>
<dbReference type="RefSeq" id="WP_345371078.1">
    <property type="nucleotide sequence ID" value="NZ_BAABJX010000026.1"/>
</dbReference>
<organism evidence="2 3">
    <name type="scientific">Algivirga pacifica</name>
    <dbReference type="NCBI Taxonomy" id="1162670"/>
    <lineage>
        <taxon>Bacteria</taxon>
        <taxon>Pseudomonadati</taxon>
        <taxon>Bacteroidota</taxon>
        <taxon>Cytophagia</taxon>
        <taxon>Cytophagales</taxon>
        <taxon>Flammeovirgaceae</taxon>
        <taxon>Algivirga</taxon>
    </lineage>
</organism>
<dbReference type="EMBL" id="BAABJX010000026">
    <property type="protein sequence ID" value="GAA4833015.1"/>
    <property type="molecule type" value="Genomic_DNA"/>
</dbReference>
<gene>
    <name evidence="2" type="ORF">GCM10023331_17860</name>
</gene>
<sequence>MMNKFTKIIAGALLSLSVVACQEEIETPNFDSYVGIEMDKFQFFEGATVQIPVKLNTATPSNASVTVSYTIKGAGWESKINDLTEGKVVIPATKYTSYIELEGIYDKVSEDDFAFEIEITNVESDSKVEIGGANFGYDVASINMMNLGELPCSDDVDLFIGKSINIAYADRDVDAYSNPSIAGTVEASEWEDCNAITIVGDVVNYYGAGCKMNIILNELDNSVEVPLQDMLDNGTVIQGSGVYNPSSKTISVTVIYLGYGSVQDLTDPEFVLPDTYSGTITVTLK</sequence>
<keyword evidence="3" id="KW-1185">Reference proteome</keyword>